<feature type="signal peptide" evidence="3">
    <location>
        <begin position="1"/>
        <end position="30"/>
    </location>
</feature>
<evidence type="ECO:0000256" key="1">
    <source>
        <dbReference type="SAM" id="MobiDB-lite"/>
    </source>
</evidence>
<protein>
    <recommendedName>
        <fullName evidence="6">DUF916 domain-containing protein</fullName>
    </recommendedName>
</protein>
<evidence type="ECO:0000313" key="5">
    <source>
        <dbReference type="Proteomes" id="UP001223390"/>
    </source>
</evidence>
<sequence>MPPIPGRRGRRRLGAALLAAAALYGAPAAAADEPAAPEPAAPAWTAAPATARPGPARPYFYLAGPAGTVLEDRLTLDNPGDREYTVTLRGADADNAPDGALAVRPAAPGVAGAGSWISFGGSASVKLPPRTRAVVPFTVTVPPAAPPGDHPAAVVAAGPGREAGVRIHLRVGGPAVAALTVEDVSVRGHGAATTVDYTLVNRGNVTLTPELALSAAGTLHEPAGRPARALPVELLPGRRARLSEPWPDAPALDRVALTLTATAPGAAPATAEARAWLAPGGTAGLAAGALLTLAGTALAALLLVRARRTRRLRRAADGLPARQDAAAEDEHAHELTELTELTGAPR</sequence>
<organism evidence="4 5">
    <name type="scientific">Streptomyces katrae</name>
    <dbReference type="NCBI Taxonomy" id="68223"/>
    <lineage>
        <taxon>Bacteria</taxon>
        <taxon>Bacillati</taxon>
        <taxon>Actinomycetota</taxon>
        <taxon>Actinomycetes</taxon>
        <taxon>Kitasatosporales</taxon>
        <taxon>Streptomycetaceae</taxon>
        <taxon>Streptomyces</taxon>
    </lineage>
</organism>
<evidence type="ECO:0000256" key="2">
    <source>
        <dbReference type="SAM" id="Phobius"/>
    </source>
</evidence>
<keyword evidence="3" id="KW-0732">Signal</keyword>
<gene>
    <name evidence="4" type="ORF">QEZ40_007109</name>
</gene>
<feature type="transmembrane region" description="Helical" evidence="2">
    <location>
        <begin position="283"/>
        <end position="304"/>
    </location>
</feature>
<keyword evidence="5" id="KW-1185">Reference proteome</keyword>
<comment type="caution">
    <text evidence="4">The sequence shown here is derived from an EMBL/GenBank/DDBJ whole genome shotgun (WGS) entry which is preliminary data.</text>
</comment>
<keyword evidence="2" id="KW-1133">Transmembrane helix</keyword>
<evidence type="ECO:0008006" key="6">
    <source>
        <dbReference type="Google" id="ProtNLM"/>
    </source>
</evidence>
<dbReference type="InterPro" id="IPR006311">
    <property type="entry name" value="TAT_signal"/>
</dbReference>
<reference evidence="4 5" key="1">
    <citation type="submission" date="2023-05" db="EMBL/GenBank/DDBJ databases">
        <title>Sequencing and Assembly of Streptomyces sp. NP73.</title>
        <authorList>
            <person name="Konwar A.N."/>
            <person name="Saikia K."/>
            <person name="Thakur D."/>
        </authorList>
    </citation>
    <scope>NUCLEOTIDE SEQUENCE [LARGE SCALE GENOMIC DNA]</scope>
    <source>
        <strain evidence="4 5">NP73</strain>
    </source>
</reference>
<dbReference type="RefSeq" id="WP_285341333.1">
    <property type="nucleotide sequence ID" value="NZ_JASITI010000008.1"/>
</dbReference>
<evidence type="ECO:0000256" key="3">
    <source>
        <dbReference type="SAM" id="SignalP"/>
    </source>
</evidence>
<feature type="chain" id="PRO_5046588254" description="DUF916 domain-containing protein" evidence="3">
    <location>
        <begin position="31"/>
        <end position="346"/>
    </location>
</feature>
<proteinExistence type="predicted"/>
<dbReference type="EMBL" id="JASITI010000008">
    <property type="protein sequence ID" value="MDK9495813.1"/>
    <property type="molecule type" value="Genomic_DNA"/>
</dbReference>
<keyword evidence="2" id="KW-0472">Membrane</keyword>
<evidence type="ECO:0000313" key="4">
    <source>
        <dbReference type="EMBL" id="MDK9495813.1"/>
    </source>
</evidence>
<name>A0ABT7GQE3_9ACTN</name>
<dbReference type="PROSITE" id="PS51318">
    <property type="entry name" value="TAT"/>
    <property type="match status" value="1"/>
</dbReference>
<dbReference type="Proteomes" id="UP001223390">
    <property type="component" value="Unassembled WGS sequence"/>
</dbReference>
<accession>A0ABT7GQE3</accession>
<feature type="region of interest" description="Disordered" evidence="1">
    <location>
        <begin position="316"/>
        <end position="346"/>
    </location>
</feature>
<keyword evidence="2" id="KW-0812">Transmembrane</keyword>